<dbReference type="Proteomes" id="UP000183504">
    <property type="component" value="Unassembled WGS sequence"/>
</dbReference>
<name>A0A0B7GMS7_STRSA</name>
<evidence type="ECO:0000313" key="3">
    <source>
        <dbReference type="Proteomes" id="UP000183504"/>
    </source>
</evidence>
<dbReference type="EMBL" id="CDMW01000001">
    <property type="protein sequence ID" value="CEL91132.1"/>
    <property type="molecule type" value="Genomic_DNA"/>
</dbReference>
<keyword evidence="1" id="KW-0812">Transmembrane</keyword>
<keyword evidence="1" id="KW-0472">Membrane</keyword>
<feature type="transmembrane region" description="Helical" evidence="1">
    <location>
        <begin position="221"/>
        <end position="245"/>
    </location>
</feature>
<feature type="transmembrane region" description="Helical" evidence="1">
    <location>
        <begin position="277"/>
        <end position="295"/>
    </location>
</feature>
<feature type="transmembrane region" description="Helical" evidence="1">
    <location>
        <begin position="169"/>
        <end position="191"/>
    </location>
</feature>
<dbReference type="RefSeq" id="WP_072074586.1">
    <property type="nucleotide sequence ID" value="NZ_CDMW01000001.1"/>
</dbReference>
<reference evidence="2 3" key="1">
    <citation type="submission" date="2015-01" db="EMBL/GenBank/DDBJ databases">
        <authorList>
            <person name="Pelicic Vladimir"/>
        </authorList>
    </citation>
    <scope>NUCLEOTIDE SEQUENCE [LARGE SCALE GENOMIC DNA]</scope>
    <source>
        <strain evidence="2 3">2908</strain>
    </source>
</reference>
<organism evidence="2 3">
    <name type="scientific">Streptococcus sanguinis</name>
    <dbReference type="NCBI Taxonomy" id="1305"/>
    <lineage>
        <taxon>Bacteria</taxon>
        <taxon>Bacillati</taxon>
        <taxon>Bacillota</taxon>
        <taxon>Bacilli</taxon>
        <taxon>Lactobacillales</taxon>
        <taxon>Streptococcaceae</taxon>
        <taxon>Streptococcus</taxon>
    </lineage>
</organism>
<evidence type="ECO:0000256" key="1">
    <source>
        <dbReference type="SAM" id="Phobius"/>
    </source>
</evidence>
<proteinExistence type="predicted"/>
<keyword evidence="1" id="KW-1133">Transmembrane helix</keyword>
<gene>
    <name evidence="2" type="ORF">SSV_1854</name>
</gene>
<dbReference type="AlphaFoldDB" id="A0A0B7GMS7"/>
<protein>
    <submittedName>
        <fullName evidence="2">Uncharacterized protein</fullName>
    </submittedName>
</protein>
<feature type="transmembrane region" description="Helical" evidence="1">
    <location>
        <begin position="197"/>
        <end position="214"/>
    </location>
</feature>
<sequence>MNKRELAELALDLGLDFDKESGIIYGRRRDYAFYLETITDGDEFAIFFSVRCEQGYIGRDTLESLINDSEVLIDFERAGYSLACQILADQDRDLLPDILEEAIEDCTRYFEEQGLVSACEKTGETGEVDLYQFKGDWLFLTPSSYERMISISQDKVTKRPLPHRSPQKIHYFLGIFGAFLTSLLGACLVFFLTGASLAMGFISGFTLLFSIACYEKFVKGISVLGIVASFFFTLTMSFLAVQIGYANSFYQGESHVLQAIIAINKAALSGQFGLNYWLHYLYIVLGCVSAVKVHIKSL</sequence>
<accession>A0A0B7GMS7</accession>
<evidence type="ECO:0000313" key="2">
    <source>
        <dbReference type="EMBL" id="CEL91132.1"/>
    </source>
</evidence>